<protein>
    <submittedName>
        <fullName evidence="2">DUF3080 family protein</fullName>
    </submittedName>
</protein>
<evidence type="ECO:0000313" key="3">
    <source>
        <dbReference type="Proteomes" id="UP001630969"/>
    </source>
</evidence>
<gene>
    <name evidence="2" type="ORF">ACEUDJ_02090</name>
</gene>
<keyword evidence="3" id="KW-1185">Reference proteome</keyword>
<keyword evidence="1" id="KW-0732">Signal</keyword>
<dbReference type="InterPro" id="IPR021431">
    <property type="entry name" value="DUF3080"/>
</dbReference>
<dbReference type="PROSITE" id="PS51257">
    <property type="entry name" value="PROKAR_LIPOPROTEIN"/>
    <property type="match status" value="1"/>
</dbReference>
<dbReference type="RefSeq" id="WP_408787766.1">
    <property type="nucleotide sequence ID" value="NZ_JBGXBU010000001.1"/>
</dbReference>
<evidence type="ECO:0000313" key="2">
    <source>
        <dbReference type="EMBL" id="MFM4891676.1"/>
    </source>
</evidence>
<comment type="caution">
    <text evidence="2">The sequence shown here is derived from an EMBL/GenBank/DDBJ whole genome shotgun (WGS) entry which is preliminary data.</text>
</comment>
<dbReference type="GeneID" id="97218851"/>
<feature type="chain" id="PRO_5047071485" evidence="1">
    <location>
        <begin position="19"/>
        <end position="345"/>
    </location>
</feature>
<accession>A0ABW9GKJ9</accession>
<dbReference type="Pfam" id="PF11279">
    <property type="entry name" value="DUF3080"/>
    <property type="match status" value="1"/>
</dbReference>
<proteinExistence type="predicted"/>
<feature type="signal peptide" evidence="1">
    <location>
        <begin position="1"/>
        <end position="18"/>
    </location>
</feature>
<dbReference type="Proteomes" id="UP001630969">
    <property type="component" value="Unassembled WGS sequence"/>
</dbReference>
<sequence>MAVRGTALAMVLATTLLAGCEPGPQSQFDTYQTRVSSVLERPAPAAVPVTPIPFPPQRDLQLTIPDLRVGLLDMLTLNRCGLGALVAERNSPLGRSADHFSRLDYEWQLIQRLDACHSEDPQTRLWLADLARQKRAVLSARFWNALVSSQELRRALSPRPAPLAPDASLVETRQALLTLLQWRDGVLAAETPRSSKALPSLPPLTPALESLYRDRGLARLLYSLELATARLNQSAQQIEQASLDDACPATDSNRAVRLRGALGHYYGGAIQPWLTGLDRQFRATAPLLERLLTPLTPQPALSPWRQRYGLGLQSQAWLAFRAASLRHAHGWQRILAACAARHPAP</sequence>
<dbReference type="EMBL" id="JBGXBU010000001">
    <property type="protein sequence ID" value="MFM4891676.1"/>
    <property type="molecule type" value="Genomic_DNA"/>
</dbReference>
<evidence type="ECO:0000256" key="1">
    <source>
        <dbReference type="SAM" id="SignalP"/>
    </source>
</evidence>
<organism evidence="2 3">
    <name type="scientific">Aeromonas bivalvium</name>
    <dbReference type="NCBI Taxonomy" id="440079"/>
    <lineage>
        <taxon>Bacteria</taxon>
        <taxon>Pseudomonadati</taxon>
        <taxon>Pseudomonadota</taxon>
        <taxon>Gammaproteobacteria</taxon>
        <taxon>Aeromonadales</taxon>
        <taxon>Aeromonadaceae</taxon>
        <taxon>Aeromonas</taxon>
    </lineage>
</organism>
<name>A0ABW9GKJ9_9GAMM</name>
<reference evidence="2 3" key="1">
    <citation type="submission" date="2024-09" db="EMBL/GenBank/DDBJ databases">
        <title>Aeromonas strains Genome sequencing and assembly.</title>
        <authorList>
            <person name="Hu X."/>
            <person name="Tang B."/>
        </authorList>
    </citation>
    <scope>NUCLEOTIDE SEQUENCE [LARGE SCALE GENOMIC DNA]</scope>
    <source>
        <strain evidence="2 3">NB23SCDHY001</strain>
    </source>
</reference>